<dbReference type="GO" id="GO:0016020">
    <property type="term" value="C:membrane"/>
    <property type="evidence" value="ECO:0007669"/>
    <property type="project" value="UniProtKB-SubCell"/>
</dbReference>
<feature type="transmembrane region" description="Helical" evidence="6">
    <location>
        <begin position="314"/>
        <end position="338"/>
    </location>
</feature>
<comment type="caution">
    <text evidence="7">The sequence shown here is derived from an EMBL/GenBank/DDBJ whole genome shotgun (WGS) entry which is preliminary data.</text>
</comment>
<dbReference type="STRING" id="327505.A0A2H3G9M5"/>
<feature type="transmembrane region" description="Helical" evidence="6">
    <location>
        <begin position="108"/>
        <end position="133"/>
    </location>
</feature>
<evidence type="ECO:0000256" key="3">
    <source>
        <dbReference type="ARBA" id="ARBA00022692"/>
    </source>
</evidence>
<gene>
    <name evidence="7" type="ORF">AU210_013589</name>
</gene>
<sequence length="542" mass="58969">MATQINPSKGQHLPHTFGLWSGISIGWLTINSFGGISFILFISLSAGGLPTLVYGYTASSLCVMCIMLVFAQCSARFATAGGAYHYAVFLTPEKYRRQVAYPLGWLNYAGWVLTHAACCAVTATLFLALINLCDSDFDVTVRWRLFVAYMIVAMGCWLVNLFGLRGIPTLENIGCEGWATAIGFIAFSVLLLVKAPKAPASFVFVETSNRTGFVSDENAFVVQLANQVVTRYSSTGFAVLLGLMNSFSTLMGLDGPAHLAEEIPQPKRFLPRIMIIVILSQFAIGLVWILVLGFSVKDLDAIVATSTGVPVLEIIRLAIGSRAAAIVFCCILLVNMIASSLGSAITMSRQGYAFARDNGLFWNDKLVHLSPNTNLPVWSINLSCAIVSAIGLIYLFSLTAFNAIIGAQAVCQIISFGFPALVLLLTKRSMLHASPRWDFGVWSNPVYIVAILYSVLVIIVAFIPQTHPVTADTMNYTVLIMTCLAVAMIAGWLFEGRSKFSPLRNVDIDSDVQVIEGLEEAIEQCDQDKRQKAHVIAHDQTA</sequence>
<feature type="transmembrane region" description="Helical" evidence="6">
    <location>
        <begin position="403"/>
        <end position="425"/>
    </location>
</feature>
<feature type="transmembrane region" description="Helical" evidence="6">
    <location>
        <begin position="446"/>
        <end position="464"/>
    </location>
</feature>
<evidence type="ECO:0000313" key="8">
    <source>
        <dbReference type="Proteomes" id="UP000219602"/>
    </source>
</evidence>
<dbReference type="PIRSF" id="PIRSF006060">
    <property type="entry name" value="AA_transporter"/>
    <property type="match status" value="1"/>
</dbReference>
<evidence type="ECO:0000256" key="6">
    <source>
        <dbReference type="SAM" id="Phobius"/>
    </source>
</evidence>
<name>A0A2H3G9M5_FUSOX</name>
<keyword evidence="4 6" id="KW-1133">Transmembrane helix</keyword>
<dbReference type="EMBL" id="MABQ02000009">
    <property type="protein sequence ID" value="PCD27175.1"/>
    <property type="molecule type" value="Genomic_DNA"/>
</dbReference>
<evidence type="ECO:0000256" key="5">
    <source>
        <dbReference type="ARBA" id="ARBA00023136"/>
    </source>
</evidence>
<evidence type="ECO:0000313" key="7">
    <source>
        <dbReference type="EMBL" id="PCD27175.1"/>
    </source>
</evidence>
<feature type="transmembrane region" description="Helical" evidence="6">
    <location>
        <begin position="273"/>
        <end position="294"/>
    </location>
</feature>
<evidence type="ECO:0008006" key="9">
    <source>
        <dbReference type="Google" id="ProtNLM"/>
    </source>
</evidence>
<dbReference type="Gene3D" id="1.20.1740.10">
    <property type="entry name" value="Amino acid/polyamine transporter I"/>
    <property type="match status" value="1"/>
</dbReference>
<dbReference type="PANTHER" id="PTHR45649:SF7">
    <property type="entry name" value="CHOLINE TRANSPORT PROTEIN"/>
    <property type="match status" value="1"/>
</dbReference>
<dbReference type="Proteomes" id="UP000219602">
    <property type="component" value="Chromosome 11"/>
</dbReference>
<dbReference type="GO" id="GO:0022857">
    <property type="term" value="F:transmembrane transporter activity"/>
    <property type="evidence" value="ECO:0007669"/>
    <property type="project" value="InterPro"/>
</dbReference>
<comment type="subcellular location">
    <subcellularLocation>
        <location evidence="1">Membrane</location>
        <topology evidence="1">Multi-pass membrane protein</topology>
    </subcellularLocation>
</comment>
<organism evidence="7 8">
    <name type="scientific">Fusarium oxysporum f. sp. radicis-cucumerinum</name>
    <dbReference type="NCBI Taxonomy" id="327505"/>
    <lineage>
        <taxon>Eukaryota</taxon>
        <taxon>Fungi</taxon>
        <taxon>Dikarya</taxon>
        <taxon>Ascomycota</taxon>
        <taxon>Pezizomycotina</taxon>
        <taxon>Sordariomycetes</taxon>
        <taxon>Hypocreomycetidae</taxon>
        <taxon>Hypocreales</taxon>
        <taxon>Nectriaceae</taxon>
        <taxon>Fusarium</taxon>
        <taxon>Fusarium oxysporum species complex</taxon>
    </lineage>
</organism>
<feature type="transmembrane region" description="Helical" evidence="6">
    <location>
        <begin position="145"/>
        <end position="165"/>
    </location>
</feature>
<reference evidence="7 8" key="2">
    <citation type="journal article" date="2017" name="Sci. Rep.">
        <title>A mobile pathogenicity chromosome in Fusarium oxysporum for infection of multiple cucurbit species.</title>
        <authorList>
            <person name="van Dam P."/>
            <person name="Fokkens L."/>
            <person name="Ayukawa Y."/>
            <person name="van der Gragt M."/>
            <person name="Ter Horst A."/>
            <person name="Brankovics B."/>
            <person name="Houterman P.M."/>
            <person name="Arie T."/>
            <person name="Rep M."/>
        </authorList>
    </citation>
    <scope>NUCLEOTIDE SEQUENCE [LARGE SCALE GENOMIC DNA]</scope>
    <source>
        <strain evidence="7 8">Forc016</strain>
    </source>
</reference>
<dbReference type="Pfam" id="PF13520">
    <property type="entry name" value="AA_permease_2"/>
    <property type="match status" value="1"/>
</dbReference>
<feature type="transmembrane region" description="Helical" evidence="6">
    <location>
        <begin position="177"/>
        <end position="193"/>
    </location>
</feature>
<keyword evidence="5 6" id="KW-0472">Membrane</keyword>
<evidence type="ECO:0000256" key="2">
    <source>
        <dbReference type="ARBA" id="ARBA00022448"/>
    </source>
</evidence>
<dbReference type="InterPro" id="IPR002293">
    <property type="entry name" value="AA/rel_permease1"/>
</dbReference>
<keyword evidence="3 6" id="KW-0812">Transmembrane</keyword>
<protein>
    <recommendedName>
        <fullName evidence="9">Choline transport protein</fullName>
    </recommendedName>
</protein>
<feature type="transmembrane region" description="Helical" evidence="6">
    <location>
        <begin position="476"/>
        <end position="494"/>
    </location>
</feature>
<evidence type="ECO:0000256" key="4">
    <source>
        <dbReference type="ARBA" id="ARBA00022989"/>
    </source>
</evidence>
<reference evidence="7 8" key="1">
    <citation type="journal article" date="2016" name="Environ. Microbiol.">
        <title>Effector profiles distinguish formae speciales of Fusarium oxysporum.</title>
        <authorList>
            <person name="van Dam P."/>
            <person name="Fokkens L."/>
            <person name="Schmidt S.M."/>
            <person name="Linmans J.H."/>
            <person name="Kistler H.C."/>
            <person name="Ma L.J."/>
            <person name="Rep M."/>
        </authorList>
    </citation>
    <scope>NUCLEOTIDE SEQUENCE [LARGE SCALE GENOMIC DNA]</scope>
    <source>
        <strain evidence="7 8">Forc016</strain>
    </source>
</reference>
<evidence type="ECO:0000256" key="1">
    <source>
        <dbReference type="ARBA" id="ARBA00004141"/>
    </source>
</evidence>
<dbReference type="PANTHER" id="PTHR45649">
    <property type="entry name" value="AMINO-ACID PERMEASE BAT1"/>
    <property type="match status" value="1"/>
</dbReference>
<keyword evidence="2" id="KW-0813">Transport</keyword>
<dbReference type="AlphaFoldDB" id="A0A2H3G9M5"/>
<feature type="transmembrane region" description="Helical" evidence="6">
    <location>
        <begin position="375"/>
        <end position="397"/>
    </location>
</feature>
<proteinExistence type="predicted"/>
<accession>A0A2H3G9M5</accession>